<keyword evidence="13" id="KW-0373">Hyaluronic acid</keyword>
<dbReference type="PANTHER" id="PTHR12199">
    <property type="entry name" value="INTERPHOTORECEPTOR MATRIX PROTEOGLYCAN"/>
    <property type="match status" value="1"/>
</dbReference>
<evidence type="ECO:0000256" key="1">
    <source>
        <dbReference type="ARBA" id="ARBA00004437"/>
    </source>
</evidence>
<dbReference type="GO" id="GO:0033165">
    <property type="term" value="C:interphotoreceptor matrix"/>
    <property type="evidence" value="ECO:0007669"/>
    <property type="project" value="UniProtKB-SubCell"/>
</dbReference>
<keyword evidence="9" id="KW-0730">Sialic acid</keyword>
<dbReference type="Pfam" id="PF01390">
    <property type="entry name" value="SEA"/>
    <property type="match status" value="1"/>
</dbReference>
<evidence type="ECO:0000256" key="8">
    <source>
        <dbReference type="ARBA" id="ARBA00022737"/>
    </source>
</evidence>
<dbReference type="InterPro" id="IPR039861">
    <property type="entry name" value="IMPG"/>
</dbReference>
<dbReference type="STRING" id="9402.L5JMH4"/>
<proteinExistence type="predicted"/>
<evidence type="ECO:0000256" key="4">
    <source>
        <dbReference type="ARBA" id="ARBA00022525"/>
    </source>
</evidence>
<evidence type="ECO:0000256" key="15">
    <source>
        <dbReference type="ARBA" id="ARBA00042018"/>
    </source>
</evidence>
<dbReference type="GO" id="GO:0001750">
    <property type="term" value="C:photoreceptor outer segment"/>
    <property type="evidence" value="ECO:0007669"/>
    <property type="project" value="UniProtKB-SubCell"/>
</dbReference>
<evidence type="ECO:0000256" key="11">
    <source>
        <dbReference type="ARBA" id="ARBA00023180"/>
    </source>
</evidence>
<comment type="subcellular location">
    <subcellularLocation>
        <location evidence="2">Cell projection</location>
        <location evidence="2">Cilium</location>
        <location evidence="2">Photoreceptor outer segment</location>
    </subcellularLocation>
    <subcellularLocation>
        <location evidence="1">Photoreceptor inner segment</location>
    </subcellularLocation>
    <subcellularLocation>
        <location evidence="3">Secreted</location>
        <location evidence="3">Extracellular space</location>
        <location evidence="3">Extracellular matrix</location>
        <location evidence="3">Interphotoreceptor matrix</location>
    </subcellularLocation>
</comment>
<keyword evidence="11" id="KW-0325">Glycoprotein</keyword>
<dbReference type="GO" id="GO:0005540">
    <property type="term" value="F:hyaluronic acid binding"/>
    <property type="evidence" value="ECO:0007669"/>
    <property type="project" value="UniProtKB-KW"/>
</dbReference>
<protein>
    <recommendedName>
        <fullName evidence="14">Interphotoreceptor matrix proteoglycan 1</fullName>
    </recommendedName>
    <alternativeName>
        <fullName evidence="15">Sialoprotein associated with cones and rods</fullName>
    </alternativeName>
</protein>
<dbReference type="InterPro" id="IPR000082">
    <property type="entry name" value="SEA_dom"/>
</dbReference>
<keyword evidence="10 18" id="KW-0675">Receptor</keyword>
<keyword evidence="4" id="KW-0964">Secreted</keyword>
<evidence type="ECO:0000259" key="17">
    <source>
        <dbReference type="PROSITE" id="PS50024"/>
    </source>
</evidence>
<evidence type="ECO:0000313" key="18">
    <source>
        <dbReference type="EMBL" id="ELK00132.1"/>
    </source>
</evidence>
<evidence type="ECO:0000256" key="13">
    <source>
        <dbReference type="ARBA" id="ARBA00023290"/>
    </source>
</evidence>
<keyword evidence="19" id="KW-1185">Reference proteome</keyword>
<evidence type="ECO:0000256" key="3">
    <source>
        <dbReference type="ARBA" id="ARBA00004593"/>
    </source>
</evidence>
<dbReference type="GO" id="GO:0001917">
    <property type="term" value="C:photoreceptor inner segment"/>
    <property type="evidence" value="ECO:0007669"/>
    <property type="project" value="UniProtKB-SubCell"/>
</dbReference>
<evidence type="ECO:0000256" key="16">
    <source>
        <dbReference type="ARBA" id="ARBA00045407"/>
    </source>
</evidence>
<dbReference type="InterPro" id="IPR036364">
    <property type="entry name" value="SEA_dom_sf"/>
</dbReference>
<dbReference type="AlphaFoldDB" id="L5JMH4"/>
<evidence type="ECO:0000256" key="10">
    <source>
        <dbReference type="ARBA" id="ARBA00023170"/>
    </source>
</evidence>
<evidence type="ECO:0000256" key="2">
    <source>
        <dbReference type="ARBA" id="ARBA00004504"/>
    </source>
</evidence>
<evidence type="ECO:0000256" key="12">
    <source>
        <dbReference type="ARBA" id="ARBA00023273"/>
    </source>
</evidence>
<keyword evidence="5" id="KW-0272">Extracellular matrix</keyword>
<dbReference type="PROSITE" id="PS50024">
    <property type="entry name" value="SEA"/>
    <property type="match status" value="1"/>
</dbReference>
<evidence type="ECO:0000256" key="6">
    <source>
        <dbReference type="ARBA" id="ARBA00022674"/>
    </source>
</evidence>
<evidence type="ECO:0000256" key="5">
    <source>
        <dbReference type="ARBA" id="ARBA00022530"/>
    </source>
</evidence>
<dbReference type="PANTHER" id="PTHR12199:SF3">
    <property type="entry name" value="INTERPHOTORECEPTOR MATRIX PROTEOGLYCAN 1"/>
    <property type="match status" value="1"/>
</dbReference>
<dbReference type="SUPFAM" id="SSF82671">
    <property type="entry name" value="SEA domain"/>
    <property type="match status" value="1"/>
</dbReference>
<keyword evidence="12" id="KW-0966">Cell projection</keyword>
<comment type="function">
    <text evidence="16">Chondroitin sulfate-, heparin- and hyaluronan-binding protein. May serve to form a basic macromolecular scaffold comprising the insoluble interphotoreceptor matrix.</text>
</comment>
<evidence type="ECO:0000256" key="14">
    <source>
        <dbReference type="ARBA" id="ARBA00040753"/>
    </source>
</evidence>
<keyword evidence="8" id="KW-0677">Repeat</keyword>
<keyword evidence="6" id="KW-0358">Heparin-binding</keyword>
<dbReference type="InParanoid" id="L5JMH4"/>
<evidence type="ECO:0000256" key="9">
    <source>
        <dbReference type="ARBA" id="ARBA00022981"/>
    </source>
</evidence>
<gene>
    <name evidence="18" type="ORF">PAL_GLEAN10025232</name>
</gene>
<evidence type="ECO:0000256" key="7">
    <source>
        <dbReference type="ARBA" id="ARBA00022729"/>
    </source>
</evidence>
<dbReference type="Gene3D" id="3.30.70.960">
    <property type="entry name" value="SEA domain"/>
    <property type="match status" value="1"/>
</dbReference>
<dbReference type="GO" id="GO:0007601">
    <property type="term" value="P:visual perception"/>
    <property type="evidence" value="ECO:0007669"/>
    <property type="project" value="InterPro"/>
</dbReference>
<reference evidence="19" key="1">
    <citation type="journal article" date="2013" name="Science">
        <title>Comparative analysis of bat genomes provides insight into the evolution of flight and immunity.</title>
        <authorList>
            <person name="Zhang G."/>
            <person name="Cowled C."/>
            <person name="Shi Z."/>
            <person name="Huang Z."/>
            <person name="Bishop-Lilly K.A."/>
            <person name="Fang X."/>
            <person name="Wynne J.W."/>
            <person name="Xiong Z."/>
            <person name="Baker M.L."/>
            <person name="Zhao W."/>
            <person name="Tachedjian M."/>
            <person name="Zhu Y."/>
            <person name="Zhou P."/>
            <person name="Jiang X."/>
            <person name="Ng J."/>
            <person name="Yang L."/>
            <person name="Wu L."/>
            <person name="Xiao J."/>
            <person name="Feng Y."/>
            <person name="Chen Y."/>
            <person name="Sun X."/>
            <person name="Zhang Y."/>
            <person name="Marsh G.A."/>
            <person name="Crameri G."/>
            <person name="Broder C.C."/>
            <person name="Frey K.G."/>
            <person name="Wang L.F."/>
            <person name="Wang J."/>
        </authorList>
    </citation>
    <scope>NUCLEOTIDE SEQUENCE [LARGE SCALE GENOMIC DNA]</scope>
</reference>
<dbReference type="EMBL" id="KB031158">
    <property type="protein sequence ID" value="ELK00132.1"/>
    <property type="molecule type" value="Genomic_DNA"/>
</dbReference>
<evidence type="ECO:0000313" key="19">
    <source>
        <dbReference type="Proteomes" id="UP000010552"/>
    </source>
</evidence>
<sequence>MLGHNELVSGTFSMDSSLSPPAMASTSLSEILPFFTASSIISLTDQSATDIMSTDQTVLIPGLTIPINDYSAISQSALEISRLPTSSEDHGLTTGSEDIVRDFDGLDLANIPSPSEVPGFSGYVSTPDSFLENTTPVPALQYITTGSTTIAAKGRELVVFFSLRVANVPFSNDLFNKSSLEYQALEQRFTQLLVPYLQSNLTGFKQLEILNFRNGSVIVNSKMRFAKSVPYNLTKAVHGVLEDFRSAAAQQLDLEIDSYSLNIEPADQADPCKFLACGEFAQCVKNEWTEEAECRCRPGYESQGHLDHQDLGLCAPGEGCEVQGNGALCR</sequence>
<organism evidence="18 19">
    <name type="scientific">Pteropus alecto</name>
    <name type="common">Black flying fox</name>
    <dbReference type="NCBI Taxonomy" id="9402"/>
    <lineage>
        <taxon>Eukaryota</taxon>
        <taxon>Metazoa</taxon>
        <taxon>Chordata</taxon>
        <taxon>Craniata</taxon>
        <taxon>Vertebrata</taxon>
        <taxon>Euteleostomi</taxon>
        <taxon>Mammalia</taxon>
        <taxon>Eutheria</taxon>
        <taxon>Laurasiatheria</taxon>
        <taxon>Chiroptera</taxon>
        <taxon>Yinpterochiroptera</taxon>
        <taxon>Pteropodoidea</taxon>
        <taxon>Pteropodidae</taxon>
        <taxon>Pteropodinae</taxon>
        <taxon>Pteropus</taxon>
    </lineage>
</organism>
<dbReference type="Proteomes" id="UP000010552">
    <property type="component" value="Unassembled WGS sequence"/>
</dbReference>
<dbReference type="GO" id="GO:0008201">
    <property type="term" value="F:heparin binding"/>
    <property type="evidence" value="ECO:0007669"/>
    <property type="project" value="UniProtKB-KW"/>
</dbReference>
<keyword evidence="7" id="KW-0732">Signal</keyword>
<dbReference type="SMART" id="SM00200">
    <property type="entry name" value="SEA"/>
    <property type="match status" value="1"/>
</dbReference>
<accession>L5JMH4</accession>
<name>L5JMH4_PTEAL</name>
<feature type="domain" description="SEA" evidence="17">
    <location>
        <begin position="155"/>
        <end position="268"/>
    </location>
</feature>